<dbReference type="PROSITE" id="PS50240">
    <property type="entry name" value="TRYPSIN_DOM"/>
    <property type="match status" value="1"/>
</dbReference>
<evidence type="ECO:0000256" key="3">
    <source>
        <dbReference type="SAM" id="SignalP"/>
    </source>
</evidence>
<dbReference type="InterPro" id="IPR018114">
    <property type="entry name" value="TRYPSIN_HIS"/>
</dbReference>
<dbReference type="PRINTS" id="PR00722">
    <property type="entry name" value="CHYMOTRYPSIN"/>
</dbReference>
<dbReference type="PANTHER" id="PTHR24250">
    <property type="entry name" value="CHYMOTRYPSIN-RELATED"/>
    <property type="match status" value="1"/>
</dbReference>
<accession>A0AA39LY70</accession>
<reference evidence="5" key="1">
    <citation type="submission" date="2023-06" db="EMBL/GenBank/DDBJ databases">
        <title>Genomic analysis of the entomopathogenic nematode Steinernema hermaphroditum.</title>
        <authorList>
            <person name="Schwarz E.M."/>
            <person name="Heppert J.K."/>
            <person name="Baniya A."/>
            <person name="Schwartz H.T."/>
            <person name="Tan C.-H."/>
            <person name="Antoshechkin I."/>
            <person name="Sternberg P.W."/>
            <person name="Goodrich-Blair H."/>
            <person name="Dillman A.R."/>
        </authorList>
    </citation>
    <scope>NUCLEOTIDE SEQUENCE</scope>
    <source>
        <strain evidence="5">PS9179</strain>
        <tissue evidence="5">Whole animal</tissue>
    </source>
</reference>
<name>A0AA39LY70_9BILA</name>
<dbReference type="InterPro" id="IPR009003">
    <property type="entry name" value="Peptidase_S1_PA"/>
</dbReference>
<evidence type="ECO:0000256" key="2">
    <source>
        <dbReference type="RuleBase" id="RU363034"/>
    </source>
</evidence>
<dbReference type="CDD" id="cd00190">
    <property type="entry name" value="Tryp_SPc"/>
    <property type="match status" value="1"/>
</dbReference>
<keyword evidence="1" id="KW-1015">Disulfide bond</keyword>
<comment type="caution">
    <text evidence="5">The sequence shown here is derived from an EMBL/GenBank/DDBJ whole genome shotgun (WGS) entry which is preliminary data.</text>
</comment>
<keyword evidence="6" id="KW-1185">Reference proteome</keyword>
<gene>
    <name evidence="5" type="ORF">QR680_011504</name>
</gene>
<dbReference type="AlphaFoldDB" id="A0AA39LY70"/>
<dbReference type="Proteomes" id="UP001175271">
    <property type="component" value="Unassembled WGS sequence"/>
</dbReference>
<organism evidence="5 6">
    <name type="scientific">Steinernema hermaphroditum</name>
    <dbReference type="NCBI Taxonomy" id="289476"/>
    <lineage>
        <taxon>Eukaryota</taxon>
        <taxon>Metazoa</taxon>
        <taxon>Ecdysozoa</taxon>
        <taxon>Nematoda</taxon>
        <taxon>Chromadorea</taxon>
        <taxon>Rhabditida</taxon>
        <taxon>Tylenchina</taxon>
        <taxon>Panagrolaimomorpha</taxon>
        <taxon>Strongyloidoidea</taxon>
        <taxon>Steinernematidae</taxon>
        <taxon>Steinernema</taxon>
    </lineage>
</organism>
<dbReference type="EMBL" id="JAUCMV010000002">
    <property type="protein sequence ID" value="KAK0414571.1"/>
    <property type="molecule type" value="Genomic_DNA"/>
</dbReference>
<keyword evidence="2" id="KW-0645">Protease</keyword>
<sequence length="274" mass="30811">MRFVLSCLALIGLSLAAPAVLPPEEAVRSELVIGGERAYQGHFPFYAKIPGCGGSLITPKHILTAAHCVDQSSVGDDVVMGLDDREEYEKEHGVQIRKIISVTNHRDYNYNNLSRDDISILEIDQPFEISNYVQLMNIKRDDTELQKKYWSLAIGFGLSNITKNDDGTYSGVWPRYLQYAYIPLIPYEQCKKVWFYLLWEKQVCIGGDRLGVGNGDSGGPLSILDDGKFYQIGVASYIATGQYFNQNKYPAVFTRTASYCDWMTENTNGAFHCL</sequence>
<dbReference type="PANTHER" id="PTHR24250:SF27">
    <property type="entry name" value="ELASTASE 2 LIKE"/>
    <property type="match status" value="1"/>
</dbReference>
<dbReference type="Pfam" id="PF00089">
    <property type="entry name" value="Trypsin"/>
    <property type="match status" value="1"/>
</dbReference>
<keyword evidence="2" id="KW-0378">Hydrolase</keyword>
<feature type="domain" description="Peptidase S1" evidence="4">
    <location>
        <begin position="32"/>
        <end position="268"/>
    </location>
</feature>
<dbReference type="InterPro" id="IPR033116">
    <property type="entry name" value="TRYPSIN_SER"/>
</dbReference>
<dbReference type="SMART" id="SM00020">
    <property type="entry name" value="Tryp_SPc"/>
    <property type="match status" value="1"/>
</dbReference>
<dbReference type="InterPro" id="IPR043504">
    <property type="entry name" value="Peptidase_S1_PA_chymotrypsin"/>
</dbReference>
<dbReference type="FunFam" id="2.40.10.10:FF:000068">
    <property type="entry name" value="transmembrane protease serine 2"/>
    <property type="match status" value="1"/>
</dbReference>
<dbReference type="GO" id="GO:0006508">
    <property type="term" value="P:proteolysis"/>
    <property type="evidence" value="ECO:0007669"/>
    <property type="project" value="UniProtKB-KW"/>
</dbReference>
<evidence type="ECO:0000313" key="6">
    <source>
        <dbReference type="Proteomes" id="UP001175271"/>
    </source>
</evidence>
<dbReference type="PROSITE" id="PS00135">
    <property type="entry name" value="TRYPSIN_SER"/>
    <property type="match status" value="1"/>
</dbReference>
<protein>
    <recommendedName>
        <fullName evidence="4">Peptidase S1 domain-containing protein</fullName>
    </recommendedName>
</protein>
<dbReference type="InterPro" id="IPR001254">
    <property type="entry name" value="Trypsin_dom"/>
</dbReference>
<dbReference type="GO" id="GO:0004252">
    <property type="term" value="F:serine-type endopeptidase activity"/>
    <property type="evidence" value="ECO:0007669"/>
    <property type="project" value="InterPro"/>
</dbReference>
<keyword evidence="2" id="KW-0720">Serine protease</keyword>
<evidence type="ECO:0000259" key="4">
    <source>
        <dbReference type="PROSITE" id="PS50240"/>
    </source>
</evidence>
<evidence type="ECO:0000313" key="5">
    <source>
        <dbReference type="EMBL" id="KAK0414571.1"/>
    </source>
</evidence>
<dbReference type="SUPFAM" id="SSF50494">
    <property type="entry name" value="Trypsin-like serine proteases"/>
    <property type="match status" value="1"/>
</dbReference>
<proteinExistence type="predicted"/>
<feature type="signal peptide" evidence="3">
    <location>
        <begin position="1"/>
        <end position="16"/>
    </location>
</feature>
<dbReference type="PROSITE" id="PS00134">
    <property type="entry name" value="TRYPSIN_HIS"/>
    <property type="match status" value="1"/>
</dbReference>
<evidence type="ECO:0000256" key="1">
    <source>
        <dbReference type="ARBA" id="ARBA00023157"/>
    </source>
</evidence>
<feature type="chain" id="PRO_5041335949" description="Peptidase S1 domain-containing protein" evidence="3">
    <location>
        <begin position="17"/>
        <end position="274"/>
    </location>
</feature>
<dbReference type="Gene3D" id="2.40.10.10">
    <property type="entry name" value="Trypsin-like serine proteases"/>
    <property type="match status" value="1"/>
</dbReference>
<dbReference type="InterPro" id="IPR001314">
    <property type="entry name" value="Peptidase_S1A"/>
</dbReference>
<keyword evidence="3" id="KW-0732">Signal</keyword>